<reference evidence="3 4" key="1">
    <citation type="submission" date="2019-03" db="EMBL/GenBank/DDBJ databases">
        <title>Deep-cultivation of Planctomycetes and their phenomic and genomic characterization uncovers novel biology.</title>
        <authorList>
            <person name="Wiegand S."/>
            <person name="Jogler M."/>
            <person name="Boedeker C."/>
            <person name="Pinto D."/>
            <person name="Vollmers J."/>
            <person name="Rivas-Marin E."/>
            <person name="Kohn T."/>
            <person name="Peeters S.H."/>
            <person name="Heuer A."/>
            <person name="Rast P."/>
            <person name="Oberbeckmann S."/>
            <person name="Bunk B."/>
            <person name="Jeske O."/>
            <person name="Meyerdierks A."/>
            <person name="Storesund J.E."/>
            <person name="Kallscheuer N."/>
            <person name="Luecker S."/>
            <person name="Lage O.M."/>
            <person name="Pohl T."/>
            <person name="Merkel B.J."/>
            <person name="Hornburger P."/>
            <person name="Mueller R.-W."/>
            <person name="Bruemmer F."/>
            <person name="Labrenz M."/>
            <person name="Spormann A.M."/>
            <person name="Op den Camp H."/>
            <person name="Overmann J."/>
            <person name="Amann R."/>
            <person name="Jetten M.S.M."/>
            <person name="Mascher T."/>
            <person name="Medema M.H."/>
            <person name="Devos D.P."/>
            <person name="Kaster A.-K."/>
            <person name="Ovreas L."/>
            <person name="Rohde M."/>
            <person name="Galperin M.Y."/>
            <person name="Jogler C."/>
        </authorList>
    </citation>
    <scope>NUCLEOTIDE SEQUENCE [LARGE SCALE GENOMIC DNA]</scope>
    <source>
        <strain evidence="3 4">Enr13</strain>
    </source>
</reference>
<dbReference type="InterPro" id="IPR006311">
    <property type="entry name" value="TAT_signal"/>
</dbReference>
<evidence type="ECO:0000313" key="3">
    <source>
        <dbReference type="EMBL" id="QDV46910.1"/>
    </source>
</evidence>
<dbReference type="PROSITE" id="PS51318">
    <property type="entry name" value="TAT"/>
    <property type="match status" value="1"/>
</dbReference>
<dbReference type="OrthoDB" id="248282at2"/>
<evidence type="ECO:0000313" key="4">
    <source>
        <dbReference type="Proteomes" id="UP000319004"/>
    </source>
</evidence>
<protein>
    <submittedName>
        <fullName evidence="3">Xylose isomerase-like TIM barrel</fullName>
    </submittedName>
</protein>
<keyword evidence="3" id="KW-0413">Isomerase</keyword>
<dbReference type="EMBL" id="CP037423">
    <property type="protein sequence ID" value="QDV46910.1"/>
    <property type="molecule type" value="Genomic_DNA"/>
</dbReference>
<dbReference type="Gene3D" id="3.20.20.150">
    <property type="entry name" value="Divalent-metal-dependent TIM barrel enzymes"/>
    <property type="match status" value="1"/>
</dbReference>
<proteinExistence type="predicted"/>
<keyword evidence="1" id="KW-0732">Signal</keyword>
<dbReference type="SUPFAM" id="SSF51658">
    <property type="entry name" value="Xylose isomerase-like"/>
    <property type="match status" value="1"/>
</dbReference>
<dbReference type="AlphaFoldDB" id="A0A518I1B6"/>
<dbReference type="InterPro" id="IPR050312">
    <property type="entry name" value="IolE/XylAMocC-like"/>
</dbReference>
<evidence type="ECO:0000259" key="2">
    <source>
        <dbReference type="Pfam" id="PF01261"/>
    </source>
</evidence>
<gene>
    <name evidence="3" type="ORF">Enr13x_68190</name>
</gene>
<dbReference type="KEGG" id="snep:Enr13x_68190"/>
<dbReference type="PANTHER" id="PTHR12110">
    <property type="entry name" value="HYDROXYPYRUVATE ISOMERASE"/>
    <property type="match status" value="1"/>
</dbReference>
<sequence length="303" mass="33556" precursor="true">MTTSRRQFLAASAASVAASFAAAPIQSALGNDATASVKNTICVFTKPFNSLTFDELAEKIAEIGYDGIEAPIRRGGHIEPEKAADELPKLVEALAKCDLEITVMTSDINDPDDPLTERVLRTAATLGIKRYRMKYVHYAPDLAIDDQLANWHDQFVDLAALNHDFGITGLYQNHAGNKYMGAAIWDLDRVLDGIAATDIGMAYDIRHATVEGGTSWPTTFRMIRDHIDTVYIKDFVWEGSKMKNVPLGEGRVDPSFFKMLADTDFTGPISLHEEYLDHRPAELVPQHLAAIKKDLQTLNDMMK</sequence>
<dbReference type="InterPro" id="IPR013022">
    <property type="entry name" value="Xyl_isomerase-like_TIM-brl"/>
</dbReference>
<feature type="signal peptide" evidence="1">
    <location>
        <begin position="1"/>
        <end position="21"/>
    </location>
</feature>
<dbReference type="InterPro" id="IPR036237">
    <property type="entry name" value="Xyl_isomerase-like_sf"/>
</dbReference>
<dbReference type="GO" id="GO:0016853">
    <property type="term" value="F:isomerase activity"/>
    <property type="evidence" value="ECO:0007669"/>
    <property type="project" value="UniProtKB-KW"/>
</dbReference>
<dbReference type="RefSeq" id="WP_145391034.1">
    <property type="nucleotide sequence ID" value="NZ_CP037423.1"/>
</dbReference>
<evidence type="ECO:0000256" key="1">
    <source>
        <dbReference type="SAM" id="SignalP"/>
    </source>
</evidence>
<dbReference type="Pfam" id="PF01261">
    <property type="entry name" value="AP_endonuc_2"/>
    <property type="match status" value="1"/>
</dbReference>
<dbReference type="Proteomes" id="UP000319004">
    <property type="component" value="Chromosome"/>
</dbReference>
<keyword evidence="4" id="KW-1185">Reference proteome</keyword>
<feature type="domain" description="Xylose isomerase-like TIM barrel" evidence="2">
    <location>
        <begin position="58"/>
        <end position="292"/>
    </location>
</feature>
<organism evidence="3 4">
    <name type="scientific">Stieleria neptunia</name>
    <dbReference type="NCBI Taxonomy" id="2527979"/>
    <lineage>
        <taxon>Bacteria</taxon>
        <taxon>Pseudomonadati</taxon>
        <taxon>Planctomycetota</taxon>
        <taxon>Planctomycetia</taxon>
        <taxon>Pirellulales</taxon>
        <taxon>Pirellulaceae</taxon>
        <taxon>Stieleria</taxon>
    </lineage>
</organism>
<accession>A0A518I1B6</accession>
<name>A0A518I1B6_9BACT</name>
<feature type="chain" id="PRO_5021765315" evidence="1">
    <location>
        <begin position="22"/>
        <end position="303"/>
    </location>
</feature>